<protein>
    <submittedName>
        <fullName evidence="2">Uncharacterized alpha/beta hydrolase domain</fullName>
    </submittedName>
</protein>
<sequence length="530" mass="59211">MSIEYFVEGKIKTQVKGDYLAFSKENIVHNTTISVEQYGNQDGVKYNDAKKINPNDTPSNLLEVNLNLFFDGTQNNKTNTELGKGYEKSNQEDDSYTNDYSNVARAYDALDPNAENQLKVYIEGIGTTDSEGDTVFPGVALGMGATGVKAKVTKGCVKGAEALKNYAGKDIHLKVNVFGFSRGATAARHFVHVATNNARVLKINNEEGMALPPDEAEGQRIKVKQNDELVLKYGYFGACLRLSRITPKKMTINFVGLYDTVASYGLNHRGTVFGVNILGDDTEDLGLNAVNKAFFTLQIAADNEFRDNFDLTNIKSTGVKGLEFTLPGVHSDIGGCYVNGSKEIVDLYQEEGSTAQCEKYRKILIEEGWYNPEQIYIQRLSPHRGGVDAIYLLRGERNLYNTYDKVSLIAMLHYSGEFGVTYKKEKIEKEHAINEIFLSRIYQQLLQYMTACGDLRNSYVSEYNESGNSGDYLEKLKKINYEDFIINPNDLKILRNKYLHWSASVTKLGLGPKIGKVTNGKGRKRNIQNG</sequence>
<evidence type="ECO:0000313" key="3">
    <source>
        <dbReference type="Proteomes" id="UP000199627"/>
    </source>
</evidence>
<name>A0A1H0YNM9_9FLAO</name>
<accession>A0A1H0YNM9</accession>
<dbReference type="PANTHER" id="PTHR33840">
    <property type="match status" value="1"/>
</dbReference>
<dbReference type="EMBL" id="FNKL01000001">
    <property type="protein sequence ID" value="SDQ16739.1"/>
    <property type="molecule type" value="Genomic_DNA"/>
</dbReference>
<dbReference type="AlphaFoldDB" id="A0A1H0YNM9"/>
<dbReference type="OrthoDB" id="4378831at2"/>
<organism evidence="2 3">
    <name type="scientific">Chryseobacterium soldanellicola</name>
    <dbReference type="NCBI Taxonomy" id="311333"/>
    <lineage>
        <taxon>Bacteria</taxon>
        <taxon>Pseudomonadati</taxon>
        <taxon>Bacteroidota</taxon>
        <taxon>Flavobacteriia</taxon>
        <taxon>Flavobacteriales</taxon>
        <taxon>Weeksellaceae</taxon>
        <taxon>Chryseobacterium group</taxon>
        <taxon>Chryseobacterium</taxon>
    </lineage>
</organism>
<dbReference type="PANTHER" id="PTHR33840:SF1">
    <property type="entry name" value="TLE1 PHOSPHOLIPASE DOMAIN-CONTAINING PROTEIN"/>
    <property type="match status" value="1"/>
</dbReference>
<dbReference type="InterPro" id="IPR018712">
    <property type="entry name" value="Tle1-like_cat"/>
</dbReference>
<evidence type="ECO:0000313" key="2">
    <source>
        <dbReference type="EMBL" id="SDQ16739.1"/>
    </source>
</evidence>
<proteinExistence type="predicted"/>
<evidence type="ECO:0000259" key="1">
    <source>
        <dbReference type="Pfam" id="PF09994"/>
    </source>
</evidence>
<feature type="domain" description="T6SS Phospholipase effector Tle1-like catalytic" evidence="1">
    <location>
        <begin position="66"/>
        <end position="341"/>
    </location>
</feature>
<dbReference type="GO" id="GO:0016787">
    <property type="term" value="F:hydrolase activity"/>
    <property type="evidence" value="ECO:0007669"/>
    <property type="project" value="UniProtKB-KW"/>
</dbReference>
<dbReference type="Proteomes" id="UP000199627">
    <property type="component" value="Unassembled WGS sequence"/>
</dbReference>
<keyword evidence="3" id="KW-1185">Reference proteome</keyword>
<gene>
    <name evidence="2" type="ORF">SAMN05421664_0845</name>
</gene>
<dbReference type="Pfam" id="PF09994">
    <property type="entry name" value="T6SS_Tle1-like_cat"/>
    <property type="match status" value="1"/>
</dbReference>
<reference evidence="3" key="1">
    <citation type="submission" date="2016-10" db="EMBL/GenBank/DDBJ databases">
        <authorList>
            <person name="Varghese N."/>
            <person name="Submissions S."/>
        </authorList>
    </citation>
    <scope>NUCLEOTIDE SEQUENCE [LARGE SCALE GENOMIC DNA]</scope>
    <source>
        <strain evidence="3">DSM 17072</strain>
    </source>
</reference>
<keyword evidence="2" id="KW-0378">Hydrolase</keyword>
<dbReference type="RefSeq" id="WP_089753885.1">
    <property type="nucleotide sequence ID" value="NZ_FNKL01000001.1"/>
</dbReference>
<dbReference type="STRING" id="311333.SAMN05421664_0845"/>